<evidence type="ECO:0000259" key="2">
    <source>
        <dbReference type="Pfam" id="PF13392"/>
    </source>
</evidence>
<dbReference type="GO" id="GO:0004519">
    <property type="term" value="F:endonuclease activity"/>
    <property type="evidence" value="ECO:0007669"/>
    <property type="project" value="InterPro"/>
</dbReference>
<reference evidence="3" key="1">
    <citation type="submission" date="2020-05" db="EMBL/GenBank/DDBJ databases">
        <authorList>
            <person name="Chiriac C."/>
            <person name="Salcher M."/>
            <person name="Ghai R."/>
            <person name="Kavagutti S V."/>
        </authorList>
    </citation>
    <scope>NUCLEOTIDE SEQUENCE</scope>
</reference>
<dbReference type="Pfam" id="PF13392">
    <property type="entry name" value="HNH_3"/>
    <property type="match status" value="1"/>
</dbReference>
<evidence type="ECO:0000313" key="3">
    <source>
        <dbReference type="EMBL" id="CAB4217476.1"/>
    </source>
</evidence>
<accession>A0A6J5SQS6</accession>
<organism evidence="3">
    <name type="scientific">uncultured Caudovirales phage</name>
    <dbReference type="NCBI Taxonomy" id="2100421"/>
    <lineage>
        <taxon>Viruses</taxon>
        <taxon>Duplodnaviria</taxon>
        <taxon>Heunggongvirae</taxon>
        <taxon>Uroviricota</taxon>
        <taxon>Caudoviricetes</taxon>
        <taxon>Peduoviridae</taxon>
        <taxon>Maltschvirus</taxon>
        <taxon>Maltschvirus maltsch</taxon>
    </lineage>
</organism>
<feature type="compositionally biased region" description="Polar residues" evidence="1">
    <location>
        <begin position="184"/>
        <end position="198"/>
    </location>
</feature>
<dbReference type="InterPro" id="IPR003615">
    <property type="entry name" value="HNH_nuc"/>
</dbReference>
<evidence type="ECO:0000256" key="1">
    <source>
        <dbReference type="SAM" id="MobiDB-lite"/>
    </source>
</evidence>
<proteinExistence type="predicted"/>
<dbReference type="InterPro" id="IPR044925">
    <property type="entry name" value="His-Me_finger_sf"/>
</dbReference>
<dbReference type="EMBL" id="LR797443">
    <property type="protein sequence ID" value="CAB4217476.1"/>
    <property type="molecule type" value="Genomic_DNA"/>
</dbReference>
<dbReference type="SUPFAM" id="SSF54060">
    <property type="entry name" value="His-Me finger endonucleases"/>
    <property type="match status" value="1"/>
</dbReference>
<gene>
    <name evidence="3" type="ORF">UFOVP1590_51</name>
</gene>
<protein>
    <submittedName>
        <fullName evidence="3">HNH nuclease</fullName>
    </submittedName>
</protein>
<name>A0A6J5SQS6_9CAUD</name>
<feature type="region of interest" description="Disordered" evidence="1">
    <location>
        <begin position="170"/>
        <end position="198"/>
    </location>
</feature>
<dbReference type="Gene3D" id="3.90.75.10">
    <property type="entry name" value="Homing Intron 3 (I-ppo) Encoded Endonuclease, Chain A"/>
    <property type="match status" value="1"/>
</dbReference>
<sequence length="198" mass="22715">MKTTHERFIQKIHKTSNPPCWLWSGHLNSDGYGSFRIGNRFLKAHRVAYELFKGEIGNNHVLHICDIPNCVNPDHLFLGTHSDNMQDMWNKGRHNYPKSEHHSKLTTEQVLEIKSLKGTCSGRSLAPKYKVNDQTIRNIWLGITWKTTYDYTNVHDSGEVLRPNQEAIQGSSDSILGRDIPDNTIRSTSSQNNMDRNT</sequence>
<dbReference type="InterPro" id="IPR044930">
    <property type="entry name" value="Homing_endonuclease_His-Me"/>
</dbReference>
<feature type="domain" description="HNH nuclease" evidence="2">
    <location>
        <begin position="43"/>
        <end position="86"/>
    </location>
</feature>